<name>A0A6N7LTK3_9GAMM</name>
<evidence type="ECO:0000313" key="2">
    <source>
        <dbReference type="EMBL" id="MQX52514.1"/>
    </source>
</evidence>
<dbReference type="RefSeq" id="WP_153499308.1">
    <property type="nucleotide sequence ID" value="NZ_WIRE01000001.1"/>
</dbReference>
<dbReference type="EMBL" id="WIRE01000001">
    <property type="protein sequence ID" value="MQX52514.1"/>
    <property type="molecule type" value="Genomic_DNA"/>
</dbReference>
<dbReference type="AlphaFoldDB" id="A0A6N7LTK3"/>
<keyword evidence="1" id="KW-0732">Signal</keyword>
<evidence type="ECO:0000256" key="1">
    <source>
        <dbReference type="SAM" id="SignalP"/>
    </source>
</evidence>
<protein>
    <submittedName>
        <fullName evidence="2">Uncharacterized protein</fullName>
    </submittedName>
</protein>
<feature type="signal peptide" evidence="1">
    <location>
        <begin position="1"/>
        <end position="20"/>
    </location>
</feature>
<accession>A0A6N7LTK3</accession>
<feature type="chain" id="PRO_5026989284" evidence="1">
    <location>
        <begin position="21"/>
        <end position="82"/>
    </location>
</feature>
<proteinExistence type="predicted"/>
<evidence type="ECO:0000313" key="3">
    <source>
        <dbReference type="Proteomes" id="UP000469421"/>
    </source>
</evidence>
<reference evidence="2 3" key="1">
    <citation type="submission" date="2019-10" db="EMBL/GenBank/DDBJ databases">
        <title>Alcanivorax sp.PA15-N-34 draft genome sequence.</title>
        <authorList>
            <person name="Liao X."/>
            <person name="Shao Z."/>
        </authorList>
    </citation>
    <scope>NUCLEOTIDE SEQUENCE [LARGE SCALE GENOMIC DNA]</scope>
    <source>
        <strain evidence="2 3">PA15-N-34</strain>
    </source>
</reference>
<comment type="caution">
    <text evidence="2">The sequence shown here is derived from an EMBL/GenBank/DDBJ whole genome shotgun (WGS) entry which is preliminary data.</text>
</comment>
<organism evidence="2 3">
    <name type="scientific">Alcanivorax sediminis</name>
    <dbReference type="NCBI Taxonomy" id="2663008"/>
    <lineage>
        <taxon>Bacteria</taxon>
        <taxon>Pseudomonadati</taxon>
        <taxon>Pseudomonadota</taxon>
        <taxon>Gammaproteobacteria</taxon>
        <taxon>Oceanospirillales</taxon>
        <taxon>Alcanivoracaceae</taxon>
        <taxon>Alcanivorax</taxon>
    </lineage>
</organism>
<gene>
    <name evidence="2" type="ORF">GFN93_04595</name>
</gene>
<keyword evidence="3" id="KW-1185">Reference proteome</keyword>
<dbReference type="PROSITE" id="PS51257">
    <property type="entry name" value="PROKAR_LIPOPROTEIN"/>
    <property type="match status" value="1"/>
</dbReference>
<sequence>MRLLKLTPLLLSALALGACGGDNDNDRPPPQAQAAINYTAFVKVQLANTRDDRDPININNLRLIDRDQNNPQAYDRVLDTPN</sequence>
<dbReference type="Proteomes" id="UP000469421">
    <property type="component" value="Unassembled WGS sequence"/>
</dbReference>